<reference evidence="1 2" key="1">
    <citation type="submission" date="2019-05" db="EMBL/GenBank/DDBJ databases">
        <title>The Complete Genome Sequence of the n-alkane-degrading Desulfoglaeba alkanexedens ALDC reveals multiple alkylsuccinate synthase gene clusters.</title>
        <authorList>
            <person name="Callaghan A.V."/>
            <person name="Davidova I.A."/>
            <person name="Duncan K.E."/>
            <person name="Morris B."/>
            <person name="McInerney M.J."/>
        </authorList>
    </citation>
    <scope>NUCLEOTIDE SEQUENCE [LARGE SCALE GENOMIC DNA]</scope>
    <source>
        <strain evidence="1 2">ALDC</strain>
    </source>
</reference>
<dbReference type="AlphaFoldDB" id="A0A4P8L4Q0"/>
<sequence>MENAAGPVFLFPHTTLPETLFRQSFFMLPPLRLLEVLKPAVVPGWGQARFHTWPVFADESWRQPVRSLLEQYRGIASVYGDEGILTFVQGRLQGDDLSETRFRIQSELRGRAATAEDPARELALEAAVFLELARELDEKELELMQSLSQVGRLEEAFRKILGATDEEEAELQHAVQTENPPLAPDWGHFSHEMRRRVGMAFRLLSLRPPEKAPVFVAIHQDVVTELMDPFQTERERSGEAWEPLVYELCTFPSLEGLDAATFTDMMEAMEDSGILSAYFDAFQPVFDDPQHEGRRRSLVLAGEALQQRAEAFLENRGIQTAHSVKLIGTFPDRLTLSDVWKRFDKRGWETLGKSQALWEAVPALLHLEIGG</sequence>
<organism evidence="1 2">
    <name type="scientific">Desulfoglaeba alkanexedens ALDC</name>
    <dbReference type="NCBI Taxonomy" id="980445"/>
    <lineage>
        <taxon>Bacteria</taxon>
        <taxon>Pseudomonadati</taxon>
        <taxon>Thermodesulfobacteriota</taxon>
        <taxon>Syntrophobacteria</taxon>
        <taxon>Syntrophobacterales</taxon>
        <taxon>Syntrophobacteraceae</taxon>
        <taxon>Desulfoglaeba</taxon>
    </lineage>
</organism>
<evidence type="ECO:0000313" key="1">
    <source>
        <dbReference type="EMBL" id="QCQ21752.1"/>
    </source>
</evidence>
<dbReference type="KEGG" id="dax:FDQ92_05890"/>
<name>A0A4P8L4Q0_9BACT</name>
<keyword evidence="2" id="KW-1185">Reference proteome</keyword>
<proteinExistence type="predicted"/>
<evidence type="ECO:0000313" key="2">
    <source>
        <dbReference type="Proteomes" id="UP000298602"/>
    </source>
</evidence>
<protein>
    <submittedName>
        <fullName evidence="1">Uncharacterized protein</fullName>
    </submittedName>
</protein>
<dbReference type="RefSeq" id="WP_137423721.1">
    <property type="nucleotide sequence ID" value="NZ_CP040098.1"/>
</dbReference>
<reference evidence="1 2" key="2">
    <citation type="submission" date="2019-05" db="EMBL/GenBank/DDBJ databases">
        <authorList>
            <person name="Suflita J.M."/>
            <person name="Marks C.R."/>
        </authorList>
    </citation>
    <scope>NUCLEOTIDE SEQUENCE [LARGE SCALE GENOMIC DNA]</scope>
    <source>
        <strain evidence="1 2">ALDC</strain>
    </source>
</reference>
<gene>
    <name evidence="1" type="ORF">FDQ92_05890</name>
</gene>
<dbReference type="EMBL" id="CP040098">
    <property type="protein sequence ID" value="QCQ21752.1"/>
    <property type="molecule type" value="Genomic_DNA"/>
</dbReference>
<accession>A0A4P8L4Q0</accession>
<dbReference type="OrthoDB" id="5497212at2"/>
<dbReference type="Proteomes" id="UP000298602">
    <property type="component" value="Chromosome"/>
</dbReference>